<evidence type="ECO:0008006" key="3">
    <source>
        <dbReference type="Google" id="ProtNLM"/>
    </source>
</evidence>
<dbReference type="SUPFAM" id="SSF89447">
    <property type="entry name" value="AbrB/MazE/MraZ-like"/>
    <property type="match status" value="1"/>
</dbReference>
<gene>
    <name evidence="1" type="ORF">EKG38_11130</name>
</gene>
<reference evidence="1 2" key="1">
    <citation type="submission" date="2018-12" db="EMBL/GenBank/DDBJ databases">
        <authorList>
            <person name="Yu L."/>
        </authorList>
    </citation>
    <scope>NUCLEOTIDE SEQUENCE [LARGE SCALE GENOMIC DNA]</scope>
    <source>
        <strain evidence="1 2">HAW-EB2</strain>
    </source>
</reference>
<dbReference type="RefSeq" id="WP_126520336.1">
    <property type="nucleotide sequence ID" value="NZ_RXNU01000005.1"/>
</dbReference>
<comment type="caution">
    <text evidence="1">The sequence shown here is derived from an EMBL/GenBank/DDBJ whole genome shotgun (WGS) entry which is preliminary data.</text>
</comment>
<dbReference type="EMBL" id="RXNU01000005">
    <property type="protein sequence ID" value="RTR38720.1"/>
    <property type="molecule type" value="Genomic_DNA"/>
</dbReference>
<organism evidence="1 2">
    <name type="scientific">Shewanella canadensis</name>
    <dbReference type="NCBI Taxonomy" id="271096"/>
    <lineage>
        <taxon>Bacteria</taxon>
        <taxon>Pseudomonadati</taxon>
        <taxon>Pseudomonadota</taxon>
        <taxon>Gammaproteobacteria</taxon>
        <taxon>Alteromonadales</taxon>
        <taxon>Shewanellaceae</taxon>
        <taxon>Shewanella</taxon>
    </lineage>
</organism>
<dbReference type="Proteomes" id="UP000267448">
    <property type="component" value="Unassembled WGS sequence"/>
</dbReference>
<accession>A0A431WSY2</accession>
<dbReference type="InterPro" id="IPR037914">
    <property type="entry name" value="SpoVT-AbrB_sf"/>
</dbReference>
<dbReference type="Gene3D" id="2.10.260.10">
    <property type="match status" value="1"/>
</dbReference>
<dbReference type="OrthoDB" id="5459182at2"/>
<keyword evidence="2" id="KW-1185">Reference proteome</keyword>
<protein>
    <recommendedName>
        <fullName evidence="3">AbrB/MazE/SpoVT family DNA-binding domain-containing protein</fullName>
    </recommendedName>
</protein>
<name>A0A431WSY2_9GAMM</name>
<proteinExistence type="predicted"/>
<dbReference type="AlphaFoldDB" id="A0A431WSY2"/>
<sequence>MTELKIRSVGTGLGIELPHDVLDQLKLHKGESLFLEVMSDGKYRLANYNEVADEQMTLIEDYMHEEDA</sequence>
<evidence type="ECO:0000313" key="2">
    <source>
        <dbReference type="Proteomes" id="UP000267448"/>
    </source>
</evidence>
<evidence type="ECO:0000313" key="1">
    <source>
        <dbReference type="EMBL" id="RTR38720.1"/>
    </source>
</evidence>